<dbReference type="AlphaFoldDB" id="A0A8J4A476"/>
<sequence>MRHEQRAPLIGARALQDFGAAPTTVGAPRRRSGCSRSRPPDRSWYQGTADTALTRVGAYRFDDPAGEVGIETLLVRSGGGPVHQVPLTYRGAPLPGADRWLVGNIDHSVLGKRWVYDGCADPVYVTALARAILAGAAQADEFIETDGRLERREPTMTVVSNAPSSDVEVGIGTVDHVTGDDPTLITTPTVVLAVLRRLDSVPVATDARLSGTWQGQPTPSPLAYVH</sequence>
<keyword evidence="4" id="KW-0067">ATP-binding</keyword>
<dbReference type="InterPro" id="IPR040999">
    <property type="entry name" value="Mak_N_cap"/>
</dbReference>
<keyword evidence="3" id="KW-0418">Kinase</keyword>
<evidence type="ECO:0000256" key="3">
    <source>
        <dbReference type="ARBA" id="ARBA00022777"/>
    </source>
</evidence>
<dbReference type="RefSeq" id="WP_239161045.1">
    <property type="nucleotide sequence ID" value="NZ_BOPH01000145.1"/>
</dbReference>
<dbReference type="Proteomes" id="UP000635606">
    <property type="component" value="Unassembled WGS sequence"/>
</dbReference>
<evidence type="ECO:0000313" key="8">
    <source>
        <dbReference type="Proteomes" id="UP000635606"/>
    </source>
</evidence>
<dbReference type="EMBL" id="BOPH01000145">
    <property type="protein sequence ID" value="GIJ74836.1"/>
    <property type="molecule type" value="Genomic_DNA"/>
</dbReference>
<evidence type="ECO:0000313" key="7">
    <source>
        <dbReference type="EMBL" id="GIJ74836.1"/>
    </source>
</evidence>
<keyword evidence="8" id="KW-1185">Reference proteome</keyword>
<dbReference type="GO" id="GO:0005524">
    <property type="term" value="F:ATP binding"/>
    <property type="evidence" value="ECO:0007669"/>
    <property type="project" value="UniProtKB-KW"/>
</dbReference>
<gene>
    <name evidence="7" type="ORF">Voc01_097530</name>
</gene>
<accession>A0A8J4A476</accession>
<evidence type="ECO:0000259" key="6">
    <source>
        <dbReference type="Pfam" id="PF18085"/>
    </source>
</evidence>
<feature type="domain" description="Maltokinase N-terminal cap" evidence="6">
    <location>
        <begin position="40"/>
        <end position="121"/>
    </location>
</feature>
<organism evidence="7 8">
    <name type="scientific">Virgisporangium ochraceum</name>
    <dbReference type="NCBI Taxonomy" id="65505"/>
    <lineage>
        <taxon>Bacteria</taxon>
        <taxon>Bacillati</taxon>
        <taxon>Actinomycetota</taxon>
        <taxon>Actinomycetes</taxon>
        <taxon>Micromonosporales</taxon>
        <taxon>Micromonosporaceae</taxon>
        <taxon>Virgisporangium</taxon>
    </lineage>
</organism>
<name>A0A8J4A476_9ACTN</name>
<dbReference type="GO" id="GO:0016301">
    <property type="term" value="F:kinase activity"/>
    <property type="evidence" value="ECO:0007669"/>
    <property type="project" value="UniProtKB-KW"/>
</dbReference>
<keyword evidence="1" id="KW-0808">Transferase</keyword>
<comment type="caution">
    <text evidence="7">The sequence shown here is derived from an EMBL/GenBank/DDBJ whole genome shotgun (WGS) entry which is preliminary data.</text>
</comment>
<keyword evidence="2" id="KW-0547">Nucleotide-binding</keyword>
<feature type="region of interest" description="Disordered" evidence="5">
    <location>
        <begin position="20"/>
        <end position="44"/>
    </location>
</feature>
<evidence type="ECO:0000256" key="1">
    <source>
        <dbReference type="ARBA" id="ARBA00022679"/>
    </source>
</evidence>
<evidence type="ECO:0000256" key="5">
    <source>
        <dbReference type="SAM" id="MobiDB-lite"/>
    </source>
</evidence>
<evidence type="ECO:0000256" key="2">
    <source>
        <dbReference type="ARBA" id="ARBA00022741"/>
    </source>
</evidence>
<protein>
    <recommendedName>
        <fullName evidence="6">Maltokinase N-terminal cap domain-containing protein</fullName>
    </recommendedName>
</protein>
<reference evidence="7" key="1">
    <citation type="submission" date="2021-01" db="EMBL/GenBank/DDBJ databases">
        <title>Whole genome shotgun sequence of Virgisporangium ochraceum NBRC 16418.</title>
        <authorList>
            <person name="Komaki H."/>
            <person name="Tamura T."/>
        </authorList>
    </citation>
    <scope>NUCLEOTIDE SEQUENCE</scope>
    <source>
        <strain evidence="7">NBRC 16418</strain>
    </source>
</reference>
<proteinExistence type="predicted"/>
<evidence type="ECO:0000256" key="4">
    <source>
        <dbReference type="ARBA" id="ARBA00022840"/>
    </source>
</evidence>
<dbReference type="Pfam" id="PF18085">
    <property type="entry name" value="Mak_N_cap"/>
    <property type="match status" value="1"/>
</dbReference>